<accession>A0A1X2GWX9</accession>
<dbReference type="Proteomes" id="UP000242146">
    <property type="component" value="Unassembled WGS sequence"/>
</dbReference>
<feature type="region of interest" description="Disordered" evidence="10">
    <location>
        <begin position="109"/>
        <end position="183"/>
    </location>
</feature>
<dbReference type="PANTHER" id="PTHR13763:SF0">
    <property type="entry name" value="BREAST CANCER TYPE 1 SUSCEPTIBILITY PROTEIN"/>
    <property type="match status" value="1"/>
</dbReference>
<dbReference type="InterPro" id="IPR036420">
    <property type="entry name" value="BRCT_dom_sf"/>
</dbReference>
<evidence type="ECO:0008006" key="15">
    <source>
        <dbReference type="Google" id="ProtNLM"/>
    </source>
</evidence>
<proteinExistence type="predicted"/>
<keyword evidence="7" id="KW-0234">DNA repair</keyword>
<dbReference type="SUPFAM" id="SSF57850">
    <property type="entry name" value="RING/U-box"/>
    <property type="match status" value="1"/>
</dbReference>
<dbReference type="Gene3D" id="3.40.50.10190">
    <property type="entry name" value="BRCT domain"/>
    <property type="match status" value="2"/>
</dbReference>
<dbReference type="InterPro" id="IPR001841">
    <property type="entry name" value="Znf_RING"/>
</dbReference>
<dbReference type="GO" id="GO:0008270">
    <property type="term" value="F:zinc ion binding"/>
    <property type="evidence" value="ECO:0007669"/>
    <property type="project" value="UniProtKB-KW"/>
</dbReference>
<keyword evidence="14" id="KW-1185">Reference proteome</keyword>
<dbReference type="PROSITE" id="PS50089">
    <property type="entry name" value="ZF_RING_2"/>
    <property type="match status" value="1"/>
</dbReference>
<feature type="domain" description="BRCT" evidence="12">
    <location>
        <begin position="250"/>
        <end position="310"/>
    </location>
</feature>
<dbReference type="InterPro" id="IPR013083">
    <property type="entry name" value="Znf_RING/FYVE/PHD"/>
</dbReference>
<gene>
    <name evidence="13" type="ORF">DM01DRAFT_1403060</name>
</gene>
<feature type="compositionally biased region" description="Polar residues" evidence="10">
    <location>
        <begin position="152"/>
        <end position="162"/>
    </location>
</feature>
<keyword evidence="2" id="KW-0479">Metal-binding</keyword>
<evidence type="ECO:0000256" key="1">
    <source>
        <dbReference type="ARBA" id="ARBA00004123"/>
    </source>
</evidence>
<evidence type="ECO:0000259" key="12">
    <source>
        <dbReference type="PROSITE" id="PS50172"/>
    </source>
</evidence>
<dbReference type="EMBL" id="MCGT01000001">
    <property type="protein sequence ID" value="ORX62587.1"/>
    <property type="molecule type" value="Genomic_DNA"/>
</dbReference>
<organism evidence="13 14">
    <name type="scientific">Hesseltinella vesiculosa</name>
    <dbReference type="NCBI Taxonomy" id="101127"/>
    <lineage>
        <taxon>Eukaryota</taxon>
        <taxon>Fungi</taxon>
        <taxon>Fungi incertae sedis</taxon>
        <taxon>Mucoromycota</taxon>
        <taxon>Mucoromycotina</taxon>
        <taxon>Mucoromycetes</taxon>
        <taxon>Mucorales</taxon>
        <taxon>Cunninghamellaceae</taxon>
        <taxon>Hesseltinella</taxon>
    </lineage>
</organism>
<keyword evidence="3" id="KW-0677">Repeat</keyword>
<dbReference type="PROSITE" id="PS00518">
    <property type="entry name" value="ZF_RING_1"/>
    <property type="match status" value="1"/>
</dbReference>
<evidence type="ECO:0000256" key="6">
    <source>
        <dbReference type="ARBA" id="ARBA00022833"/>
    </source>
</evidence>
<keyword evidence="6" id="KW-0862">Zinc</keyword>
<feature type="domain" description="RING-type" evidence="11">
    <location>
        <begin position="26"/>
        <end position="64"/>
    </location>
</feature>
<evidence type="ECO:0000256" key="4">
    <source>
        <dbReference type="ARBA" id="ARBA00022763"/>
    </source>
</evidence>
<dbReference type="PROSITE" id="PS50172">
    <property type="entry name" value="BRCT"/>
    <property type="match status" value="2"/>
</dbReference>
<feature type="compositionally biased region" description="Pro residues" evidence="10">
    <location>
        <begin position="163"/>
        <end position="174"/>
    </location>
</feature>
<dbReference type="Pfam" id="PF13923">
    <property type="entry name" value="zf-C3HC4_2"/>
    <property type="match status" value="1"/>
</dbReference>
<comment type="subcellular location">
    <subcellularLocation>
        <location evidence="1">Nucleus</location>
    </subcellularLocation>
</comment>
<dbReference type="InterPro" id="IPR017907">
    <property type="entry name" value="Znf_RING_CS"/>
</dbReference>
<evidence type="ECO:0000256" key="10">
    <source>
        <dbReference type="SAM" id="MobiDB-lite"/>
    </source>
</evidence>
<dbReference type="GO" id="GO:0045944">
    <property type="term" value="P:positive regulation of transcription by RNA polymerase II"/>
    <property type="evidence" value="ECO:0007669"/>
    <property type="project" value="TreeGrafter"/>
</dbReference>
<evidence type="ECO:0000256" key="3">
    <source>
        <dbReference type="ARBA" id="ARBA00022737"/>
    </source>
</evidence>
<dbReference type="InterPro" id="IPR001357">
    <property type="entry name" value="BRCT_dom"/>
</dbReference>
<dbReference type="InterPro" id="IPR031099">
    <property type="entry name" value="BRCA1-associated"/>
</dbReference>
<dbReference type="OrthoDB" id="6270329at2759"/>
<protein>
    <recommendedName>
        <fullName evidence="15">RING-type E3 ubiquitin transferase BRCA1</fullName>
    </recommendedName>
</protein>
<comment type="caution">
    <text evidence="13">The sequence shown here is derived from an EMBL/GenBank/DDBJ whole genome shotgun (WGS) entry which is preliminary data.</text>
</comment>
<evidence type="ECO:0000256" key="5">
    <source>
        <dbReference type="ARBA" id="ARBA00022771"/>
    </source>
</evidence>
<evidence type="ECO:0000313" key="14">
    <source>
        <dbReference type="Proteomes" id="UP000242146"/>
    </source>
</evidence>
<evidence type="ECO:0000256" key="9">
    <source>
        <dbReference type="PROSITE-ProRule" id="PRU00175"/>
    </source>
</evidence>
<sequence length="426" mass="47165">MHHDRHSQLPDSVKHTLVRMNQELTCPICMYLFTDCTYTPCGHAFCHACITRSVSVKARCPLCKVNVSKRALLPAGTVNAVVAEFRKLREKYEAKSGFILSQIPYQVYPMEPNDTEDTRTFSEPTPDTDINAPPSQPDTNQCSSDDCPLQPVLSTQDQVNSEPQPPDISIPDPPLQVSIDDATTQSCSSTIPRFTPASLPVATAQSDSTPSCSLSLRDDPPSRYIIHPANFLNETTRKCLDQMAENGILQLTNKSSSDVSHYVFPKDCTKENITTCYLFALVLRKPLVSEEWIIKSFAANGLVDVEPYKLTSIAGIQGGPQRSRTSFLRGEQPLFASTRVHAHTSIPETHRQELVQLLLAGGGKVITSEEKVTPGTIVLCHGKRSLGTRWHTLEQRLGCSPIHFGWLIESILAYQLKNPQDFSLCA</sequence>
<dbReference type="STRING" id="101127.A0A1X2GWX9"/>
<evidence type="ECO:0000256" key="2">
    <source>
        <dbReference type="ARBA" id="ARBA00022723"/>
    </source>
</evidence>
<name>A0A1X2GWX9_9FUNG</name>
<dbReference type="Gene3D" id="3.30.40.10">
    <property type="entry name" value="Zinc/RING finger domain, C3HC4 (zinc finger)"/>
    <property type="match status" value="1"/>
</dbReference>
<evidence type="ECO:0000256" key="8">
    <source>
        <dbReference type="ARBA" id="ARBA00023242"/>
    </source>
</evidence>
<dbReference type="CDD" id="cd00027">
    <property type="entry name" value="BRCT"/>
    <property type="match status" value="1"/>
</dbReference>
<evidence type="ECO:0000256" key="7">
    <source>
        <dbReference type="ARBA" id="ARBA00023204"/>
    </source>
</evidence>
<dbReference type="SMART" id="SM00184">
    <property type="entry name" value="RING"/>
    <property type="match status" value="1"/>
</dbReference>
<keyword evidence="8" id="KW-0539">Nucleus</keyword>
<keyword evidence="4" id="KW-0227">DNA damage</keyword>
<evidence type="ECO:0000313" key="13">
    <source>
        <dbReference type="EMBL" id="ORX62587.1"/>
    </source>
</evidence>
<evidence type="ECO:0000259" key="11">
    <source>
        <dbReference type="PROSITE" id="PS50089"/>
    </source>
</evidence>
<keyword evidence="5 9" id="KW-0863">Zinc-finger</keyword>
<dbReference type="AlphaFoldDB" id="A0A1X2GWX9"/>
<feature type="domain" description="BRCT" evidence="12">
    <location>
        <begin position="330"/>
        <end position="424"/>
    </location>
</feature>
<dbReference type="SUPFAM" id="SSF52113">
    <property type="entry name" value="BRCT domain"/>
    <property type="match status" value="2"/>
</dbReference>
<dbReference type="GO" id="GO:0000724">
    <property type="term" value="P:double-strand break repair via homologous recombination"/>
    <property type="evidence" value="ECO:0007669"/>
    <property type="project" value="TreeGrafter"/>
</dbReference>
<reference evidence="13 14" key="1">
    <citation type="submission" date="2016-07" db="EMBL/GenBank/DDBJ databases">
        <title>Pervasive Adenine N6-methylation of Active Genes in Fungi.</title>
        <authorList>
            <consortium name="DOE Joint Genome Institute"/>
            <person name="Mondo S.J."/>
            <person name="Dannebaum R.O."/>
            <person name="Kuo R.C."/>
            <person name="Labutti K."/>
            <person name="Haridas S."/>
            <person name="Kuo A."/>
            <person name="Salamov A."/>
            <person name="Ahrendt S.R."/>
            <person name="Lipzen A."/>
            <person name="Sullivan W."/>
            <person name="Andreopoulos W.B."/>
            <person name="Clum A."/>
            <person name="Lindquist E."/>
            <person name="Daum C."/>
            <person name="Ramamoorthy G.K."/>
            <person name="Gryganskyi A."/>
            <person name="Culley D."/>
            <person name="Magnuson J.K."/>
            <person name="James T.Y."/>
            <person name="O'Malley M.A."/>
            <person name="Stajich J.E."/>
            <person name="Spatafora J.W."/>
            <person name="Visel A."/>
            <person name="Grigoriev I.V."/>
        </authorList>
    </citation>
    <scope>NUCLEOTIDE SEQUENCE [LARGE SCALE GENOMIC DNA]</scope>
    <source>
        <strain evidence="13 14">NRRL 3301</strain>
    </source>
</reference>
<dbReference type="GO" id="GO:0004842">
    <property type="term" value="F:ubiquitin-protein transferase activity"/>
    <property type="evidence" value="ECO:0007669"/>
    <property type="project" value="TreeGrafter"/>
</dbReference>
<dbReference type="GO" id="GO:0005634">
    <property type="term" value="C:nucleus"/>
    <property type="evidence" value="ECO:0007669"/>
    <property type="project" value="UniProtKB-SubCell"/>
</dbReference>
<dbReference type="PANTHER" id="PTHR13763">
    <property type="entry name" value="BREAST CANCER TYPE 1 SUSCEPTIBILITY PROTEIN BRCA1"/>
    <property type="match status" value="1"/>
</dbReference>